<evidence type="ECO:0000313" key="3">
    <source>
        <dbReference type="EMBL" id="KAF8401605.1"/>
    </source>
</evidence>
<gene>
    <name evidence="3" type="ORF">HHK36_012551</name>
</gene>
<keyword evidence="4" id="KW-1185">Reference proteome</keyword>
<dbReference type="Gene3D" id="3.80.10.10">
    <property type="entry name" value="Ribonuclease Inhibitor"/>
    <property type="match status" value="1"/>
</dbReference>
<evidence type="ECO:0000313" key="4">
    <source>
        <dbReference type="Proteomes" id="UP000655225"/>
    </source>
</evidence>
<dbReference type="InterPro" id="IPR032675">
    <property type="entry name" value="LRR_dom_sf"/>
</dbReference>
<dbReference type="SUPFAM" id="SSF52047">
    <property type="entry name" value="RNI-like"/>
    <property type="match status" value="1"/>
</dbReference>
<dbReference type="InterPro" id="IPR006553">
    <property type="entry name" value="Leu-rich_rpt_Cys-con_subtyp"/>
</dbReference>
<feature type="region of interest" description="Disordered" evidence="1">
    <location>
        <begin position="1"/>
        <end position="25"/>
    </location>
</feature>
<feature type="transmembrane region" description="Helical" evidence="2">
    <location>
        <begin position="115"/>
        <end position="134"/>
    </location>
</feature>
<dbReference type="OrthoDB" id="27842at2759"/>
<keyword evidence="2" id="KW-0812">Transmembrane</keyword>
<protein>
    <submittedName>
        <fullName evidence="3">Uncharacterized protein</fullName>
    </submittedName>
</protein>
<reference evidence="3 4" key="1">
    <citation type="submission" date="2020-04" db="EMBL/GenBank/DDBJ databases">
        <title>Plant Genome Project.</title>
        <authorList>
            <person name="Zhang R.-G."/>
        </authorList>
    </citation>
    <scope>NUCLEOTIDE SEQUENCE [LARGE SCALE GENOMIC DNA]</scope>
    <source>
        <strain evidence="3">YNK0</strain>
        <tissue evidence="3">Leaf</tissue>
    </source>
</reference>
<evidence type="ECO:0000256" key="2">
    <source>
        <dbReference type="SAM" id="Phobius"/>
    </source>
</evidence>
<evidence type="ECO:0000256" key="1">
    <source>
        <dbReference type="SAM" id="MobiDB-lite"/>
    </source>
</evidence>
<sequence length="136" mass="15371">MSCRKDSRDVPSWPAGRPDQYGAEGEGGVTTKDFYGYFDGYSELFSPINCRDLSELALLYQRIGNDALFEVSRGCKLLQALHLVDCSSIGDDAICNIARGCGNLKKLHVRRCYEVACLVFFSFVHCLYVFRYIIFL</sequence>
<dbReference type="Proteomes" id="UP000655225">
    <property type="component" value="Unassembled WGS sequence"/>
</dbReference>
<keyword evidence="2" id="KW-1133">Transmembrane helix</keyword>
<accession>A0A834Z9I6</accession>
<dbReference type="SMART" id="SM00367">
    <property type="entry name" value="LRR_CC"/>
    <property type="match status" value="3"/>
</dbReference>
<dbReference type="AlphaFoldDB" id="A0A834Z9I6"/>
<organism evidence="3 4">
    <name type="scientific">Tetracentron sinense</name>
    <name type="common">Spur-leaf</name>
    <dbReference type="NCBI Taxonomy" id="13715"/>
    <lineage>
        <taxon>Eukaryota</taxon>
        <taxon>Viridiplantae</taxon>
        <taxon>Streptophyta</taxon>
        <taxon>Embryophyta</taxon>
        <taxon>Tracheophyta</taxon>
        <taxon>Spermatophyta</taxon>
        <taxon>Magnoliopsida</taxon>
        <taxon>Trochodendrales</taxon>
        <taxon>Trochodendraceae</taxon>
        <taxon>Tetracentron</taxon>
    </lineage>
</organism>
<dbReference type="EMBL" id="JABCRI010000008">
    <property type="protein sequence ID" value="KAF8401605.1"/>
    <property type="molecule type" value="Genomic_DNA"/>
</dbReference>
<name>A0A834Z9I6_TETSI</name>
<proteinExistence type="predicted"/>
<keyword evidence="2" id="KW-0472">Membrane</keyword>
<comment type="caution">
    <text evidence="3">The sequence shown here is derived from an EMBL/GenBank/DDBJ whole genome shotgun (WGS) entry which is preliminary data.</text>
</comment>